<dbReference type="CDD" id="cd20289">
    <property type="entry name" value="cupin_ADO"/>
    <property type="match status" value="1"/>
</dbReference>
<feature type="signal peptide" evidence="8">
    <location>
        <begin position="1"/>
        <end position="29"/>
    </location>
</feature>
<comment type="caution">
    <text evidence="9">The sequence shown here is derived from an EMBL/GenBank/DDBJ whole genome shotgun (WGS) entry which is preliminary data.</text>
</comment>
<gene>
    <name evidence="9" type="ORF">CMV_012958</name>
</gene>
<comment type="similarity">
    <text evidence="2">Belongs to the cysteine dioxygenase family.</text>
</comment>
<keyword evidence="4" id="KW-0479">Metal-binding</keyword>
<evidence type="ECO:0000256" key="6">
    <source>
        <dbReference type="ARBA" id="ARBA00023004"/>
    </source>
</evidence>
<dbReference type="Pfam" id="PF07847">
    <property type="entry name" value="PCO_ADO"/>
    <property type="match status" value="1"/>
</dbReference>
<keyword evidence="10" id="KW-1185">Reference proteome</keyword>
<evidence type="ECO:0000256" key="7">
    <source>
        <dbReference type="ARBA" id="ARBA00024284"/>
    </source>
</evidence>
<dbReference type="InterPro" id="IPR014710">
    <property type="entry name" value="RmlC-like_jellyroll"/>
</dbReference>
<organism evidence="9 10">
    <name type="scientific">Castanea mollissima</name>
    <name type="common">Chinese chestnut</name>
    <dbReference type="NCBI Taxonomy" id="60419"/>
    <lineage>
        <taxon>Eukaryota</taxon>
        <taxon>Viridiplantae</taxon>
        <taxon>Streptophyta</taxon>
        <taxon>Embryophyta</taxon>
        <taxon>Tracheophyta</taxon>
        <taxon>Spermatophyta</taxon>
        <taxon>Magnoliopsida</taxon>
        <taxon>eudicotyledons</taxon>
        <taxon>Gunneridae</taxon>
        <taxon>Pentapetalae</taxon>
        <taxon>rosids</taxon>
        <taxon>fabids</taxon>
        <taxon>Fagales</taxon>
        <taxon>Fagaceae</taxon>
        <taxon>Castanea</taxon>
    </lineage>
</organism>
<dbReference type="AlphaFoldDB" id="A0A8J4R9C8"/>
<proteinExistence type="inferred from homology"/>
<comment type="catalytic activity">
    <reaction evidence="7">
        <text>L-cysteine + O2 = 3-sulfino-L-alanine + H(+)</text>
        <dbReference type="Rhea" id="RHEA:20441"/>
        <dbReference type="ChEBI" id="CHEBI:15378"/>
        <dbReference type="ChEBI" id="CHEBI:15379"/>
        <dbReference type="ChEBI" id="CHEBI:35235"/>
        <dbReference type="ChEBI" id="CHEBI:61085"/>
        <dbReference type="EC" id="1.13.11.20"/>
    </reaction>
    <physiologicalReaction direction="left-to-right" evidence="7">
        <dbReference type="Rhea" id="RHEA:20442"/>
    </physiologicalReaction>
</comment>
<dbReference type="Proteomes" id="UP000737018">
    <property type="component" value="Unassembled WGS sequence"/>
</dbReference>
<evidence type="ECO:0000256" key="8">
    <source>
        <dbReference type="SAM" id="SignalP"/>
    </source>
</evidence>
<accession>A0A8J4R9C8</accession>
<evidence type="ECO:0000313" key="9">
    <source>
        <dbReference type="EMBL" id="KAF3962540.1"/>
    </source>
</evidence>
<dbReference type="PANTHER" id="PTHR22966">
    <property type="entry name" value="2-AMINOETHANETHIOL DIOXYGENASE"/>
    <property type="match status" value="1"/>
</dbReference>
<dbReference type="Gene3D" id="2.60.120.10">
    <property type="entry name" value="Jelly Rolls"/>
    <property type="match status" value="1"/>
</dbReference>
<evidence type="ECO:0000256" key="4">
    <source>
        <dbReference type="ARBA" id="ARBA00022723"/>
    </source>
</evidence>
<dbReference type="EMBL" id="JRKL02001702">
    <property type="protein sequence ID" value="KAF3962540.1"/>
    <property type="molecule type" value="Genomic_DNA"/>
</dbReference>
<dbReference type="PANTHER" id="PTHR22966:SF63">
    <property type="entry name" value="CYSTEINE DIOXYGENASE"/>
    <property type="match status" value="1"/>
</dbReference>
<evidence type="ECO:0000256" key="2">
    <source>
        <dbReference type="ARBA" id="ARBA00006622"/>
    </source>
</evidence>
<protein>
    <recommendedName>
        <fullName evidence="3">cysteine dioxygenase</fullName>
        <ecNumber evidence="3">1.13.11.20</ecNumber>
    </recommendedName>
</protein>
<keyword evidence="8" id="KW-0732">Signal</keyword>
<dbReference type="SUPFAM" id="SSF51182">
    <property type="entry name" value="RmlC-like cupins"/>
    <property type="match status" value="1"/>
</dbReference>
<dbReference type="OrthoDB" id="271433at2759"/>
<evidence type="ECO:0000256" key="1">
    <source>
        <dbReference type="ARBA" id="ARBA00001954"/>
    </source>
</evidence>
<evidence type="ECO:0000256" key="5">
    <source>
        <dbReference type="ARBA" id="ARBA00023002"/>
    </source>
</evidence>
<keyword evidence="6" id="KW-0408">Iron</keyword>
<evidence type="ECO:0000256" key="3">
    <source>
        <dbReference type="ARBA" id="ARBA00013133"/>
    </source>
</evidence>
<sequence length="315" mass="34815">MIRSFFASFGLHLFFLSFFLSNKLIYAEAAVMERGGGRDNSRVGVGHNNRIGYVKKVISKKRKLMRRIIKQAAAAVPVSLQLQQLFDSCVDVFKGPATIPAPNDVQKLCTILDNMEPEDVGLSSELPFFKPTNMVKGNPRVKYTTIYQCDNFSLCLFIIPATGVIPLHNHPGMTVFSKLLLGTMHIKSYDLVDPINLDGSVPCSQLRLAKLKADRVFEAPCDTSVLYPTTGGNIHAFTAITPCVVLDVIGPPYSIKDGRDCSYYKDHPYTASNGEAALTTEDSDSYGWLEEIEMPENSQMDGIEYLGPQVTEPTC</sequence>
<dbReference type="GO" id="GO:0046872">
    <property type="term" value="F:metal ion binding"/>
    <property type="evidence" value="ECO:0007669"/>
    <property type="project" value="UniProtKB-KW"/>
</dbReference>
<dbReference type="GO" id="GO:0070483">
    <property type="term" value="P:detection of hypoxia"/>
    <property type="evidence" value="ECO:0007669"/>
    <property type="project" value="UniProtKB-ARBA"/>
</dbReference>
<comment type="cofactor">
    <cofactor evidence="1">
        <name>Fe(2+)</name>
        <dbReference type="ChEBI" id="CHEBI:29033"/>
    </cofactor>
</comment>
<reference evidence="9" key="1">
    <citation type="submission" date="2020-03" db="EMBL/GenBank/DDBJ databases">
        <title>Castanea mollissima Vanexum genome sequencing.</title>
        <authorList>
            <person name="Staton M."/>
        </authorList>
    </citation>
    <scope>NUCLEOTIDE SEQUENCE</scope>
    <source>
        <tissue evidence="9">Leaf</tissue>
    </source>
</reference>
<dbReference type="InterPro" id="IPR012864">
    <property type="entry name" value="PCO/ADO"/>
</dbReference>
<feature type="chain" id="PRO_5035313419" description="cysteine dioxygenase" evidence="8">
    <location>
        <begin position="30"/>
        <end position="315"/>
    </location>
</feature>
<evidence type="ECO:0000313" key="10">
    <source>
        <dbReference type="Proteomes" id="UP000737018"/>
    </source>
</evidence>
<dbReference type="InterPro" id="IPR011051">
    <property type="entry name" value="RmlC_Cupin_sf"/>
</dbReference>
<keyword evidence="5" id="KW-0560">Oxidoreductase</keyword>
<dbReference type="GO" id="GO:0017172">
    <property type="term" value="F:cysteine dioxygenase activity"/>
    <property type="evidence" value="ECO:0007669"/>
    <property type="project" value="UniProtKB-EC"/>
</dbReference>
<dbReference type="EC" id="1.13.11.20" evidence="3"/>
<name>A0A8J4R9C8_9ROSI</name>